<dbReference type="GO" id="GO:0008237">
    <property type="term" value="F:metallopeptidase activity"/>
    <property type="evidence" value="ECO:0007669"/>
    <property type="project" value="InterPro"/>
</dbReference>
<feature type="non-terminal residue" evidence="1">
    <location>
        <position position="1"/>
    </location>
</feature>
<gene>
    <name evidence="1" type="ORF">NEMVEDRAFT_v1g15418</name>
</gene>
<dbReference type="HOGENOM" id="CLU_029710_3_0_1"/>
<proteinExistence type="predicted"/>
<organism evidence="1 2">
    <name type="scientific">Nematostella vectensis</name>
    <name type="common">Starlet sea anemone</name>
    <dbReference type="NCBI Taxonomy" id="45351"/>
    <lineage>
        <taxon>Eukaryota</taxon>
        <taxon>Metazoa</taxon>
        <taxon>Cnidaria</taxon>
        <taxon>Anthozoa</taxon>
        <taxon>Hexacorallia</taxon>
        <taxon>Actiniaria</taxon>
        <taxon>Edwardsiidae</taxon>
        <taxon>Nematostella</taxon>
    </lineage>
</organism>
<dbReference type="Gene3D" id="3.40.390.10">
    <property type="entry name" value="Collagenase (Catalytic Domain)"/>
    <property type="match status" value="1"/>
</dbReference>
<accession>A7SPV8</accession>
<evidence type="ECO:0000313" key="1">
    <source>
        <dbReference type="EMBL" id="EDO34257.1"/>
    </source>
</evidence>
<dbReference type="InterPro" id="IPR024079">
    <property type="entry name" value="MetalloPept_cat_dom_sf"/>
</dbReference>
<protein>
    <submittedName>
        <fullName evidence="1">Uncharacterized protein</fullName>
    </submittedName>
</protein>
<dbReference type="InterPro" id="IPR052009">
    <property type="entry name" value="Archaemetzincin"/>
</dbReference>
<evidence type="ECO:0000313" key="2">
    <source>
        <dbReference type="Proteomes" id="UP000001593"/>
    </source>
</evidence>
<dbReference type="InParanoid" id="A7SPV8"/>
<dbReference type="PANTHER" id="PTHR32205:SF5">
    <property type="entry name" value="ARCHAEMETZINCIN-2"/>
    <property type="match status" value="1"/>
</dbReference>
<name>A7SPV8_NEMVE</name>
<dbReference type="PhylomeDB" id="A7SPV8"/>
<dbReference type="AlphaFoldDB" id="A7SPV8"/>
<dbReference type="PANTHER" id="PTHR32205">
    <property type="entry name" value="ARCHAEMETZINCIN-2-RELATED"/>
    <property type="match status" value="1"/>
</dbReference>
<dbReference type="EMBL" id="DS469738">
    <property type="protein sequence ID" value="EDO34257.1"/>
    <property type="molecule type" value="Genomic_DNA"/>
</dbReference>
<keyword evidence="2" id="KW-1185">Reference proteome</keyword>
<dbReference type="Proteomes" id="UP000001593">
    <property type="component" value="Unassembled WGS sequence"/>
</dbReference>
<sequence>MIDLYPQESRNFVFGQAMAGRGLGVFSFARYDPSFYEDIPVSLVPSDVTPQKALMTLYYSLVYPYLTYGNILWANSFSLDKQGHISKKHCVYGACAMNGSNTLEESNRRPAFLCPVCLVKLYQALQCPLGERYQ</sequence>
<reference evidence="1 2" key="1">
    <citation type="journal article" date="2007" name="Science">
        <title>Sea anemone genome reveals ancestral eumetazoan gene repertoire and genomic organization.</title>
        <authorList>
            <person name="Putnam N.H."/>
            <person name="Srivastava M."/>
            <person name="Hellsten U."/>
            <person name="Dirks B."/>
            <person name="Chapman J."/>
            <person name="Salamov A."/>
            <person name="Terry A."/>
            <person name="Shapiro H."/>
            <person name="Lindquist E."/>
            <person name="Kapitonov V.V."/>
            <person name="Jurka J."/>
            <person name="Genikhovich G."/>
            <person name="Grigoriev I.V."/>
            <person name="Lucas S.M."/>
            <person name="Steele R.E."/>
            <person name="Finnerty J.R."/>
            <person name="Technau U."/>
            <person name="Martindale M.Q."/>
            <person name="Rokhsar D.S."/>
        </authorList>
    </citation>
    <scope>NUCLEOTIDE SEQUENCE [LARGE SCALE GENOMIC DNA]</scope>
    <source>
        <strain evidence="2">CH2 X CH6</strain>
    </source>
</reference>